<sequence>MQWYTELALLFLFTGIGFFFALAETALLTLGKWRLRQVTAHSPARGVFIRKLLASPQDLLATMTLGNTLAHGAVIAVALVLGWQISPATGFGESPIFNGFVGFIIATALILFSEIVPKTLAVRHPEIWAPRVARLMLWLVQLTRPVRLVAQSLNNQLMRAIPQSVKPLPALSDEEYRELLELAWQSGTLGISEKEIILNITNLDRRTVGDLMRPRSQMATIRHNLPVLEMLVAARRSQHRRLPMYGESPDSIVGILNTPKLLA</sequence>
<dbReference type="PROSITE" id="PS51846">
    <property type="entry name" value="CNNM"/>
    <property type="match status" value="1"/>
</dbReference>
<evidence type="ECO:0000313" key="5">
    <source>
        <dbReference type="EMBL" id="SVD38169.1"/>
    </source>
</evidence>
<evidence type="ECO:0000256" key="2">
    <source>
        <dbReference type="ARBA" id="ARBA00023122"/>
    </source>
</evidence>
<keyword evidence="3" id="KW-0812">Transmembrane</keyword>
<dbReference type="AlphaFoldDB" id="A0A382UVA5"/>
<feature type="domain" description="CNNM transmembrane" evidence="4">
    <location>
        <begin position="1"/>
        <end position="193"/>
    </location>
</feature>
<keyword evidence="3" id="KW-0472">Membrane</keyword>
<evidence type="ECO:0000259" key="4">
    <source>
        <dbReference type="PROSITE" id="PS51846"/>
    </source>
</evidence>
<dbReference type="GO" id="GO:0005886">
    <property type="term" value="C:plasma membrane"/>
    <property type="evidence" value="ECO:0007669"/>
    <property type="project" value="TreeGrafter"/>
</dbReference>
<dbReference type="InterPro" id="IPR046342">
    <property type="entry name" value="CBS_dom_sf"/>
</dbReference>
<accession>A0A382UVA5</accession>
<protein>
    <recommendedName>
        <fullName evidence="4">CNNM transmembrane domain-containing protein</fullName>
    </recommendedName>
</protein>
<feature type="non-terminal residue" evidence="5">
    <location>
        <position position="263"/>
    </location>
</feature>
<feature type="transmembrane region" description="Helical" evidence="3">
    <location>
        <begin position="59"/>
        <end position="83"/>
    </location>
</feature>
<dbReference type="SUPFAM" id="SSF54631">
    <property type="entry name" value="CBS-domain pair"/>
    <property type="match status" value="1"/>
</dbReference>
<reference evidence="5" key="1">
    <citation type="submission" date="2018-05" db="EMBL/GenBank/DDBJ databases">
        <authorList>
            <person name="Lanie J.A."/>
            <person name="Ng W.-L."/>
            <person name="Kazmierczak K.M."/>
            <person name="Andrzejewski T.M."/>
            <person name="Davidsen T.M."/>
            <person name="Wayne K.J."/>
            <person name="Tettelin H."/>
            <person name="Glass J.I."/>
            <person name="Rusch D."/>
            <person name="Podicherti R."/>
            <person name="Tsui H.-C.T."/>
            <person name="Winkler M.E."/>
        </authorList>
    </citation>
    <scope>NUCLEOTIDE SEQUENCE</scope>
</reference>
<dbReference type="InterPro" id="IPR002550">
    <property type="entry name" value="CNNM"/>
</dbReference>
<keyword evidence="2" id="KW-0129">CBS domain</keyword>
<keyword evidence="3" id="KW-1133">Transmembrane helix</keyword>
<dbReference type="Gene3D" id="3.10.580.10">
    <property type="entry name" value="CBS-domain"/>
    <property type="match status" value="1"/>
</dbReference>
<name>A0A382UVA5_9ZZZZ</name>
<dbReference type="Pfam" id="PF01595">
    <property type="entry name" value="CNNM"/>
    <property type="match status" value="1"/>
</dbReference>
<feature type="transmembrane region" description="Helical" evidence="3">
    <location>
        <begin position="6"/>
        <end position="30"/>
    </location>
</feature>
<dbReference type="EMBL" id="UINC01147064">
    <property type="protein sequence ID" value="SVD38169.1"/>
    <property type="molecule type" value="Genomic_DNA"/>
</dbReference>
<evidence type="ECO:0000256" key="3">
    <source>
        <dbReference type="SAM" id="Phobius"/>
    </source>
</evidence>
<proteinExistence type="predicted"/>
<evidence type="ECO:0000256" key="1">
    <source>
        <dbReference type="ARBA" id="ARBA00022737"/>
    </source>
</evidence>
<dbReference type="PANTHER" id="PTHR22777">
    <property type="entry name" value="HEMOLYSIN-RELATED"/>
    <property type="match status" value="1"/>
</dbReference>
<keyword evidence="1" id="KW-0677">Repeat</keyword>
<dbReference type="PANTHER" id="PTHR22777:SF4">
    <property type="entry name" value="UPF0053 PROTEIN SLL1254"/>
    <property type="match status" value="1"/>
</dbReference>
<feature type="transmembrane region" description="Helical" evidence="3">
    <location>
        <begin position="95"/>
        <end position="116"/>
    </location>
</feature>
<gene>
    <name evidence="5" type="ORF">METZ01_LOCUS391023</name>
</gene>
<organism evidence="5">
    <name type="scientific">marine metagenome</name>
    <dbReference type="NCBI Taxonomy" id="408172"/>
    <lineage>
        <taxon>unclassified sequences</taxon>
        <taxon>metagenomes</taxon>
        <taxon>ecological metagenomes</taxon>
    </lineage>
</organism>